<feature type="region of interest" description="Disordered" evidence="1">
    <location>
        <begin position="1"/>
        <end position="40"/>
    </location>
</feature>
<proteinExistence type="predicted"/>
<sequence>MLRPRTDAMGSRRQANNAAATTRGISMAAASHPAVSDSMR</sequence>
<organism evidence="2">
    <name type="scientific">Arundo donax</name>
    <name type="common">Giant reed</name>
    <name type="synonym">Donax arundinaceus</name>
    <dbReference type="NCBI Taxonomy" id="35708"/>
    <lineage>
        <taxon>Eukaryota</taxon>
        <taxon>Viridiplantae</taxon>
        <taxon>Streptophyta</taxon>
        <taxon>Embryophyta</taxon>
        <taxon>Tracheophyta</taxon>
        <taxon>Spermatophyta</taxon>
        <taxon>Magnoliopsida</taxon>
        <taxon>Liliopsida</taxon>
        <taxon>Poales</taxon>
        <taxon>Poaceae</taxon>
        <taxon>PACMAD clade</taxon>
        <taxon>Arundinoideae</taxon>
        <taxon>Arundineae</taxon>
        <taxon>Arundo</taxon>
    </lineage>
</organism>
<reference evidence="2" key="2">
    <citation type="journal article" date="2015" name="Data Brief">
        <title>Shoot transcriptome of the giant reed, Arundo donax.</title>
        <authorList>
            <person name="Barrero R.A."/>
            <person name="Guerrero F.D."/>
            <person name="Moolhuijzen P."/>
            <person name="Goolsby J.A."/>
            <person name="Tidwell J."/>
            <person name="Bellgard S.E."/>
            <person name="Bellgard M.I."/>
        </authorList>
    </citation>
    <scope>NUCLEOTIDE SEQUENCE</scope>
    <source>
        <tissue evidence="2">Shoot tissue taken approximately 20 cm above the soil surface</tissue>
    </source>
</reference>
<protein>
    <submittedName>
        <fullName evidence="2">Uncharacterized protein</fullName>
    </submittedName>
</protein>
<dbReference type="EMBL" id="GBRH01280307">
    <property type="protein sequence ID" value="JAD17588.1"/>
    <property type="molecule type" value="Transcribed_RNA"/>
</dbReference>
<evidence type="ECO:0000256" key="1">
    <source>
        <dbReference type="SAM" id="MobiDB-lite"/>
    </source>
</evidence>
<reference evidence="2" key="1">
    <citation type="submission" date="2014-09" db="EMBL/GenBank/DDBJ databases">
        <authorList>
            <person name="Magalhaes I.L.F."/>
            <person name="Oliveira U."/>
            <person name="Santos F.R."/>
            <person name="Vidigal T.H.D.A."/>
            <person name="Brescovit A.D."/>
            <person name="Santos A.J."/>
        </authorList>
    </citation>
    <scope>NUCLEOTIDE SEQUENCE</scope>
    <source>
        <tissue evidence="2">Shoot tissue taken approximately 20 cm above the soil surface</tissue>
    </source>
</reference>
<name>A0A0A8XXX8_ARUDO</name>
<accession>A0A0A8XXX8</accession>
<evidence type="ECO:0000313" key="2">
    <source>
        <dbReference type="EMBL" id="JAD17588.1"/>
    </source>
</evidence>
<dbReference type="AlphaFoldDB" id="A0A0A8XXX8"/>